<dbReference type="EMBL" id="JAVRRJ010000013">
    <property type="protein sequence ID" value="KAK5080553.1"/>
    <property type="molecule type" value="Genomic_DNA"/>
</dbReference>
<evidence type="ECO:0000256" key="7">
    <source>
        <dbReference type="SAM" id="MobiDB-lite"/>
    </source>
</evidence>
<feature type="domain" description="Ferritin-like diiron" evidence="8">
    <location>
        <begin position="35"/>
        <end position="187"/>
    </location>
</feature>
<comment type="function">
    <text evidence="6">Stores iron in a soluble, non-toxic, readily available form. Important for iron homeostasis. Iron is taken up in the ferrous form and deposited as ferric hydroxides after oxidation.</text>
</comment>
<dbReference type="GO" id="GO:0006826">
    <property type="term" value="P:iron ion transport"/>
    <property type="evidence" value="ECO:0007669"/>
    <property type="project" value="InterPro"/>
</dbReference>
<dbReference type="PROSITE" id="PS50905">
    <property type="entry name" value="FERRITIN_LIKE"/>
    <property type="match status" value="1"/>
</dbReference>
<dbReference type="InterPro" id="IPR012347">
    <property type="entry name" value="Ferritin-like"/>
</dbReference>
<feature type="binding site" evidence="5">
    <location>
        <position position="135"/>
    </location>
    <ligand>
        <name>Fe cation</name>
        <dbReference type="ChEBI" id="CHEBI:24875"/>
        <label>1</label>
    </ligand>
</feature>
<evidence type="ECO:0000256" key="5">
    <source>
        <dbReference type="PIRSR" id="PIRSR601519-1"/>
    </source>
</evidence>
<evidence type="ECO:0000256" key="2">
    <source>
        <dbReference type="ARBA" id="ARBA00022434"/>
    </source>
</evidence>
<dbReference type="GO" id="GO:0008198">
    <property type="term" value="F:ferrous iron binding"/>
    <property type="evidence" value="ECO:0007669"/>
    <property type="project" value="TreeGrafter"/>
</dbReference>
<reference evidence="9 10" key="1">
    <citation type="submission" date="2023-08" db="EMBL/GenBank/DDBJ databases">
        <title>Black Yeasts Isolated from many extreme environments.</title>
        <authorList>
            <person name="Coleine C."/>
            <person name="Stajich J.E."/>
            <person name="Selbmann L."/>
        </authorList>
    </citation>
    <scope>NUCLEOTIDE SEQUENCE [LARGE SCALE GENOMIC DNA]</scope>
    <source>
        <strain evidence="9 10">CCFEE 5910</strain>
    </source>
</reference>
<evidence type="ECO:0000313" key="10">
    <source>
        <dbReference type="Proteomes" id="UP001309876"/>
    </source>
</evidence>
<organism evidence="9 10">
    <name type="scientific">Lithohypha guttulata</name>
    <dbReference type="NCBI Taxonomy" id="1690604"/>
    <lineage>
        <taxon>Eukaryota</taxon>
        <taxon>Fungi</taxon>
        <taxon>Dikarya</taxon>
        <taxon>Ascomycota</taxon>
        <taxon>Pezizomycotina</taxon>
        <taxon>Eurotiomycetes</taxon>
        <taxon>Chaetothyriomycetidae</taxon>
        <taxon>Chaetothyriales</taxon>
        <taxon>Trichomeriaceae</taxon>
        <taxon>Lithohypha</taxon>
    </lineage>
</organism>
<dbReference type="SUPFAM" id="SSF47240">
    <property type="entry name" value="Ferritin-like"/>
    <property type="match status" value="1"/>
</dbReference>
<dbReference type="AlphaFoldDB" id="A0AAN7QAE6"/>
<dbReference type="PANTHER" id="PTHR11431">
    <property type="entry name" value="FERRITIN"/>
    <property type="match status" value="1"/>
</dbReference>
<dbReference type="Gene3D" id="1.20.1260.10">
    <property type="match status" value="1"/>
</dbReference>
<evidence type="ECO:0000313" key="9">
    <source>
        <dbReference type="EMBL" id="KAK5080553.1"/>
    </source>
</evidence>
<protein>
    <recommendedName>
        <fullName evidence="6">Ferritin</fullName>
        <ecNumber evidence="6">1.16.3.1</ecNumber>
    </recommendedName>
</protein>
<sequence length="238" mass="27036">MSSGDQQSGKDTQQVQQALREHTEANIDDYVKTSTFTDNDLHESIRGHIALEWKTWFFYRKMGADCGRANVGLHGFAQLFKRAAAECFADGMWLESYLIQRGGRSNPSDIPAPNTEFPDNPVDPVRPVKEALDHEKALLEDLLRLCKMADSKEDYALEDVLETRFLKKETKHVKDLGDLLQQCVRISKQVGHGLYHLDKELRENSGVIPWSRNNNPDYTDELLAAAMKDLGDTKLFPN</sequence>
<keyword evidence="2 6" id="KW-0409">Iron storage</keyword>
<accession>A0AAN7QAE6</accession>
<evidence type="ECO:0000256" key="4">
    <source>
        <dbReference type="ARBA" id="ARBA00023004"/>
    </source>
</evidence>
<feature type="region of interest" description="Disordered" evidence="7">
    <location>
        <begin position="104"/>
        <end position="123"/>
    </location>
</feature>
<comment type="caution">
    <text evidence="9">The sequence shown here is derived from an EMBL/GenBank/DDBJ whole genome shotgun (WGS) entry which is preliminary data.</text>
</comment>
<dbReference type="PANTHER" id="PTHR11431:SF75">
    <property type="entry name" value="FERRITIN"/>
    <property type="match status" value="1"/>
</dbReference>
<dbReference type="InterPro" id="IPR009078">
    <property type="entry name" value="Ferritin-like_SF"/>
</dbReference>
<dbReference type="InterPro" id="IPR009040">
    <property type="entry name" value="Ferritin-like_diiron"/>
</dbReference>
<dbReference type="GO" id="GO:0005737">
    <property type="term" value="C:cytoplasm"/>
    <property type="evidence" value="ECO:0007669"/>
    <property type="project" value="TreeGrafter"/>
</dbReference>
<gene>
    <name evidence="9" type="ORF">LTR05_008496</name>
</gene>
<dbReference type="Proteomes" id="UP001309876">
    <property type="component" value="Unassembled WGS sequence"/>
</dbReference>
<evidence type="ECO:0000256" key="1">
    <source>
        <dbReference type="ARBA" id="ARBA00007513"/>
    </source>
</evidence>
<dbReference type="Pfam" id="PF00210">
    <property type="entry name" value="Ferritin"/>
    <property type="match status" value="1"/>
</dbReference>
<feature type="binding site" evidence="5">
    <location>
        <position position="52"/>
    </location>
    <ligand>
        <name>Fe cation</name>
        <dbReference type="ChEBI" id="CHEBI:24875"/>
        <label>1</label>
    </ligand>
</feature>
<comment type="similarity">
    <text evidence="1 6">Belongs to the ferritin family.</text>
</comment>
<dbReference type="InterPro" id="IPR008331">
    <property type="entry name" value="Ferritin_DPS_dom"/>
</dbReference>
<dbReference type="EC" id="1.16.3.1" evidence="6"/>
<proteinExistence type="inferred from homology"/>
<dbReference type="GO" id="GO:0006879">
    <property type="term" value="P:intracellular iron ion homeostasis"/>
    <property type="evidence" value="ECO:0007669"/>
    <property type="project" value="UniProtKB-KW"/>
</dbReference>
<evidence type="ECO:0000259" key="8">
    <source>
        <dbReference type="PROSITE" id="PS50905"/>
    </source>
</evidence>
<keyword evidence="4 5" id="KW-0408">Iron</keyword>
<dbReference type="GO" id="GO:0008199">
    <property type="term" value="F:ferric iron binding"/>
    <property type="evidence" value="ECO:0007669"/>
    <property type="project" value="InterPro"/>
</dbReference>
<keyword evidence="3 5" id="KW-0479">Metal-binding</keyword>
<name>A0AAN7QAE6_9EURO</name>
<keyword evidence="6" id="KW-0560">Oxidoreductase</keyword>
<evidence type="ECO:0000256" key="6">
    <source>
        <dbReference type="RuleBase" id="RU361145"/>
    </source>
</evidence>
<dbReference type="InterPro" id="IPR001519">
    <property type="entry name" value="Ferritin"/>
</dbReference>
<dbReference type="GO" id="GO:0004322">
    <property type="term" value="F:ferroxidase activity"/>
    <property type="evidence" value="ECO:0007669"/>
    <property type="project" value="UniProtKB-EC"/>
</dbReference>
<comment type="catalytic activity">
    <reaction evidence="6">
        <text>4 Fe(2+) + O2 + 4 H(+) = 4 Fe(3+) + 2 H2O</text>
        <dbReference type="Rhea" id="RHEA:11148"/>
        <dbReference type="ChEBI" id="CHEBI:15377"/>
        <dbReference type="ChEBI" id="CHEBI:15378"/>
        <dbReference type="ChEBI" id="CHEBI:15379"/>
        <dbReference type="ChEBI" id="CHEBI:29033"/>
        <dbReference type="ChEBI" id="CHEBI:29034"/>
        <dbReference type="EC" id="1.16.3.1"/>
    </reaction>
</comment>
<evidence type="ECO:0000256" key="3">
    <source>
        <dbReference type="ARBA" id="ARBA00022723"/>
    </source>
</evidence>
<keyword evidence="10" id="KW-1185">Reference proteome</keyword>